<keyword evidence="2" id="KW-1185">Reference proteome</keyword>
<evidence type="ECO:0000313" key="1">
    <source>
        <dbReference type="EMBL" id="KAG2388670.1"/>
    </source>
</evidence>
<organism evidence="1 2">
    <name type="scientific">Naegleria lovaniensis</name>
    <name type="common">Amoeba</name>
    <dbReference type="NCBI Taxonomy" id="51637"/>
    <lineage>
        <taxon>Eukaryota</taxon>
        <taxon>Discoba</taxon>
        <taxon>Heterolobosea</taxon>
        <taxon>Tetramitia</taxon>
        <taxon>Eutetramitia</taxon>
        <taxon>Vahlkampfiidae</taxon>
        <taxon>Naegleria</taxon>
    </lineage>
</organism>
<dbReference type="Pfam" id="PF10229">
    <property type="entry name" value="MMADHC"/>
    <property type="match status" value="1"/>
</dbReference>
<comment type="caution">
    <text evidence="1">The sequence shown here is derived from an EMBL/GenBank/DDBJ whole genome shotgun (WGS) entry which is preliminary data.</text>
</comment>
<dbReference type="AlphaFoldDB" id="A0AA88GTM8"/>
<dbReference type="GO" id="GO:0009235">
    <property type="term" value="P:cobalamin metabolic process"/>
    <property type="evidence" value="ECO:0007669"/>
    <property type="project" value="InterPro"/>
</dbReference>
<evidence type="ECO:0000313" key="2">
    <source>
        <dbReference type="Proteomes" id="UP000816034"/>
    </source>
</evidence>
<dbReference type="GeneID" id="68092571"/>
<dbReference type="PANTHER" id="PTHR13192">
    <property type="entry name" value="MY011 PROTEIN"/>
    <property type="match status" value="1"/>
</dbReference>
<sequence>MTSKTTASRYTVVPPTIINFQDDDSNDSFVIEYSIHKCPNLLKSDMKNIFPKMKQHFDKYQLYIIPTFQPVSCSLFVFDENSEKEKDDKLKRFLRFSEKLKTFIEQQSMNDSKNDLMWCDYTDPVTGYPVLSDRGGMLYSDTHFTSFVENASLSCNLFYHLSS</sequence>
<accession>A0AA88GTM8</accession>
<reference evidence="1 2" key="1">
    <citation type="journal article" date="2018" name="BMC Genomics">
        <title>The genome of Naegleria lovaniensis, the basis for a comparative approach to unravel pathogenicity factors of the human pathogenic amoeba N. fowleri.</title>
        <authorList>
            <person name="Liechti N."/>
            <person name="Schurch N."/>
            <person name="Bruggmann R."/>
            <person name="Wittwer M."/>
        </authorList>
    </citation>
    <scope>NUCLEOTIDE SEQUENCE [LARGE SCALE GENOMIC DNA]</scope>
    <source>
        <strain evidence="1 2">ATCC 30569</strain>
    </source>
</reference>
<dbReference type="PANTHER" id="PTHR13192:SF3">
    <property type="entry name" value="COBALAMIN TRAFFICKING PROTEIN CBLD"/>
    <property type="match status" value="1"/>
</dbReference>
<gene>
    <name evidence="1" type="ORF">C9374_000109</name>
</gene>
<dbReference type="RefSeq" id="XP_044552662.1">
    <property type="nucleotide sequence ID" value="XM_044686493.1"/>
</dbReference>
<proteinExistence type="predicted"/>
<dbReference type="Proteomes" id="UP000816034">
    <property type="component" value="Unassembled WGS sequence"/>
</dbReference>
<dbReference type="EMBL" id="PYSW02000009">
    <property type="protein sequence ID" value="KAG2388670.1"/>
    <property type="molecule type" value="Genomic_DNA"/>
</dbReference>
<dbReference type="InterPro" id="IPR019362">
    <property type="entry name" value="MMADHC"/>
</dbReference>
<protein>
    <submittedName>
        <fullName evidence="1">Uncharacterized protein</fullName>
    </submittedName>
</protein>
<name>A0AA88GTM8_NAELO</name>